<feature type="region of interest" description="Disordered" evidence="1">
    <location>
        <begin position="94"/>
        <end position="137"/>
    </location>
</feature>
<dbReference type="Proteomes" id="UP000794436">
    <property type="component" value="Unassembled WGS sequence"/>
</dbReference>
<dbReference type="AlphaFoldDB" id="A0A8K1CQD1"/>
<evidence type="ECO:0000313" key="2">
    <source>
        <dbReference type="EMBL" id="TMW66776.1"/>
    </source>
</evidence>
<proteinExistence type="predicted"/>
<evidence type="ECO:0000313" key="3">
    <source>
        <dbReference type="Proteomes" id="UP000794436"/>
    </source>
</evidence>
<keyword evidence="3" id="KW-1185">Reference proteome</keyword>
<accession>A0A8K1CQD1</accession>
<comment type="caution">
    <text evidence="2">The sequence shown here is derived from an EMBL/GenBank/DDBJ whole genome shotgun (WGS) entry which is preliminary data.</text>
</comment>
<dbReference type="OrthoDB" id="125792at2759"/>
<sequence>MVDAVRAQQKLVVRQWNSQRLGDVRGGVSEVVTRRQSEADALRLDVEARAREWMQTTWAEVEDDDIPETSAERPLPVQEERVPVTVGRVHHAYRRRAREEEAKKTQKAEDAARRHQQRLEALQTSGKSKMTAKENSSQRLSLAGLQFQDTAAASPECEPRLPVLDDTTLVLRDLEPRDVQENTAIREEVLRAIRHALSAGKAVRLLSTQPTSVVETKLMMQLLCTQSLLFCTRTQDVLPEHDTVRGIISLELLPRAAWNTGTFTNALKD</sequence>
<dbReference type="EMBL" id="SPLM01000007">
    <property type="protein sequence ID" value="TMW66776.1"/>
    <property type="molecule type" value="Genomic_DNA"/>
</dbReference>
<evidence type="ECO:0000256" key="1">
    <source>
        <dbReference type="SAM" id="MobiDB-lite"/>
    </source>
</evidence>
<gene>
    <name evidence="2" type="ORF">Poli38472_014088</name>
</gene>
<name>A0A8K1CQD1_PYTOL</name>
<feature type="compositionally biased region" description="Basic and acidic residues" evidence="1">
    <location>
        <begin position="97"/>
        <end position="113"/>
    </location>
</feature>
<feature type="compositionally biased region" description="Polar residues" evidence="1">
    <location>
        <begin position="122"/>
        <end position="137"/>
    </location>
</feature>
<reference evidence="2" key="1">
    <citation type="submission" date="2019-03" db="EMBL/GenBank/DDBJ databases">
        <title>Long read genome sequence of the mycoparasitic Pythium oligandrum ATCC 38472 isolated from sugarbeet rhizosphere.</title>
        <authorList>
            <person name="Gaulin E."/>
        </authorList>
    </citation>
    <scope>NUCLEOTIDE SEQUENCE</scope>
    <source>
        <strain evidence="2">ATCC 38472_TT</strain>
    </source>
</reference>
<protein>
    <submittedName>
        <fullName evidence="2">Uncharacterized protein</fullName>
    </submittedName>
</protein>
<organism evidence="2 3">
    <name type="scientific">Pythium oligandrum</name>
    <name type="common">Mycoparasitic fungus</name>
    <dbReference type="NCBI Taxonomy" id="41045"/>
    <lineage>
        <taxon>Eukaryota</taxon>
        <taxon>Sar</taxon>
        <taxon>Stramenopiles</taxon>
        <taxon>Oomycota</taxon>
        <taxon>Peronosporomycetes</taxon>
        <taxon>Pythiales</taxon>
        <taxon>Pythiaceae</taxon>
        <taxon>Pythium</taxon>
    </lineage>
</organism>